<evidence type="ECO:0000313" key="2">
    <source>
        <dbReference type="EMBL" id="GAB1313942.1"/>
    </source>
</evidence>
<feature type="compositionally biased region" description="Low complexity" evidence="1">
    <location>
        <begin position="245"/>
        <end position="262"/>
    </location>
</feature>
<name>A0ABQ0G849_9PEZI</name>
<feature type="compositionally biased region" description="Basic residues" evidence="1">
    <location>
        <begin position="345"/>
        <end position="357"/>
    </location>
</feature>
<sequence>MYGRFACGTQAGAAAWESTGDEVPVQPRRTADGQQAPVPVPQPNEELQHGQHQHQHQHQHQDQGRAQDASQTVQPSPSPAGTPSPDPPGKSSPTRAVERLARKLSKQNLQLDRQKHDQLQTQSQPLSLPSPAALRNVSELPSFREWTEPEAGGQPQQHSAPSHLASHITPWLLSVTEASVPIEVDESYVNKPDEGRLDVKYPRRRPSGYLCGGYASTRLVDPRVEDMIASETQCSVRAEPPPTPAISTPSSSSAPTARPTRTIQPPFIEPDPDRTMANCGLEPDDDEDEGMTDVLREELGLVDGGIPLRAAIGPGGIRKHTVGGISLRYRLSADAALRCTNVVRSRPRMRKRAKNRHGSTTSSAATSVAPSPVIPASVPSASQPGPAPPP</sequence>
<feature type="compositionally biased region" description="Pro residues" evidence="1">
    <location>
        <begin position="76"/>
        <end position="90"/>
    </location>
</feature>
<organism evidence="2 3">
    <name type="scientific">Madurella fahalii</name>
    <dbReference type="NCBI Taxonomy" id="1157608"/>
    <lineage>
        <taxon>Eukaryota</taxon>
        <taxon>Fungi</taxon>
        <taxon>Dikarya</taxon>
        <taxon>Ascomycota</taxon>
        <taxon>Pezizomycotina</taxon>
        <taxon>Sordariomycetes</taxon>
        <taxon>Sordariomycetidae</taxon>
        <taxon>Sordariales</taxon>
        <taxon>Sordariales incertae sedis</taxon>
        <taxon>Madurella</taxon>
    </lineage>
</organism>
<comment type="caution">
    <text evidence="2">The sequence shown here is derived from an EMBL/GenBank/DDBJ whole genome shotgun (WGS) entry which is preliminary data.</text>
</comment>
<feature type="region of interest" description="Disordered" evidence="1">
    <location>
        <begin position="1"/>
        <end position="164"/>
    </location>
</feature>
<evidence type="ECO:0000313" key="3">
    <source>
        <dbReference type="Proteomes" id="UP001628179"/>
    </source>
</evidence>
<dbReference type="RefSeq" id="XP_070915673.1">
    <property type="nucleotide sequence ID" value="XM_071059572.1"/>
</dbReference>
<gene>
    <name evidence="2" type="ORF">MFIFM68171_04152</name>
</gene>
<feature type="compositionally biased region" description="Low complexity" evidence="1">
    <location>
        <begin position="359"/>
        <end position="384"/>
    </location>
</feature>
<feature type="region of interest" description="Disordered" evidence="1">
    <location>
        <begin position="236"/>
        <end position="275"/>
    </location>
</feature>
<feature type="compositionally biased region" description="Low complexity" evidence="1">
    <location>
        <begin position="119"/>
        <end position="131"/>
    </location>
</feature>
<evidence type="ECO:0000256" key="1">
    <source>
        <dbReference type="SAM" id="MobiDB-lite"/>
    </source>
</evidence>
<protein>
    <submittedName>
        <fullName evidence="2">Uncharacterized protein</fullName>
    </submittedName>
</protein>
<reference evidence="2 3" key="1">
    <citation type="submission" date="2024-09" db="EMBL/GenBank/DDBJ databases">
        <title>Itraconazole resistance in Madurella fahalii resulting from another homologue of gene encoding cytochrome P450 14-alpha sterol demethylase (CYP51).</title>
        <authorList>
            <person name="Yoshioka I."/>
            <person name="Fahal A.H."/>
            <person name="Kaneko S."/>
            <person name="Yaguchi T."/>
        </authorList>
    </citation>
    <scope>NUCLEOTIDE SEQUENCE [LARGE SCALE GENOMIC DNA]</scope>
    <source>
        <strain evidence="2 3">IFM 68171</strain>
    </source>
</reference>
<dbReference type="Proteomes" id="UP001628179">
    <property type="component" value="Unassembled WGS sequence"/>
</dbReference>
<keyword evidence="3" id="KW-1185">Reference proteome</keyword>
<dbReference type="GeneID" id="98174895"/>
<dbReference type="EMBL" id="BAAFSV010000002">
    <property type="protein sequence ID" value="GAB1313942.1"/>
    <property type="molecule type" value="Genomic_DNA"/>
</dbReference>
<accession>A0ABQ0G849</accession>
<feature type="region of interest" description="Disordered" evidence="1">
    <location>
        <begin position="344"/>
        <end position="390"/>
    </location>
</feature>
<proteinExistence type="predicted"/>